<evidence type="ECO:0000313" key="2">
    <source>
        <dbReference type="Proteomes" id="UP000046392"/>
    </source>
</evidence>
<dbReference type="AlphaFoldDB" id="A0A0N5BZA8"/>
<dbReference type="SUPFAM" id="SSF53474">
    <property type="entry name" value="alpha/beta-Hydrolases"/>
    <property type="match status" value="1"/>
</dbReference>
<proteinExistence type="predicted"/>
<dbReference type="InterPro" id="IPR008536">
    <property type="entry name" value="DUF818"/>
</dbReference>
<keyword evidence="2" id="KW-1185">Reference proteome</keyword>
<evidence type="ECO:0000256" key="1">
    <source>
        <dbReference type="SAM" id="MobiDB-lite"/>
    </source>
</evidence>
<dbReference type="GO" id="GO:0008474">
    <property type="term" value="F:palmitoyl-(protein) hydrolase activity"/>
    <property type="evidence" value="ECO:0007669"/>
    <property type="project" value="TreeGrafter"/>
</dbReference>
<name>A0A0N5BZA8_STREA</name>
<dbReference type="PANTHER" id="PTHR12277:SF81">
    <property type="entry name" value="PROTEIN ABHD13"/>
    <property type="match status" value="1"/>
</dbReference>
<feature type="compositionally biased region" description="Low complexity" evidence="1">
    <location>
        <begin position="58"/>
        <end position="70"/>
    </location>
</feature>
<feature type="compositionally biased region" description="Polar residues" evidence="1">
    <location>
        <begin position="28"/>
        <end position="52"/>
    </location>
</feature>
<dbReference type="STRING" id="174720.A0A0N5BZA8"/>
<dbReference type="GO" id="GO:0005886">
    <property type="term" value="C:plasma membrane"/>
    <property type="evidence" value="ECO:0007669"/>
    <property type="project" value="TreeGrafter"/>
</dbReference>
<organism evidence="2 3">
    <name type="scientific">Strongyloides papillosus</name>
    <name type="common">Intestinal threadworm</name>
    <dbReference type="NCBI Taxonomy" id="174720"/>
    <lineage>
        <taxon>Eukaryota</taxon>
        <taxon>Metazoa</taxon>
        <taxon>Ecdysozoa</taxon>
        <taxon>Nematoda</taxon>
        <taxon>Chromadorea</taxon>
        <taxon>Rhabditida</taxon>
        <taxon>Tylenchina</taxon>
        <taxon>Panagrolaimomorpha</taxon>
        <taxon>Strongyloidoidea</taxon>
        <taxon>Strongyloididae</taxon>
        <taxon>Strongyloides</taxon>
    </lineage>
</organism>
<dbReference type="Pfam" id="PF05677">
    <property type="entry name" value="DUF818"/>
    <property type="match status" value="1"/>
</dbReference>
<dbReference type="Proteomes" id="UP000046392">
    <property type="component" value="Unplaced"/>
</dbReference>
<protein>
    <submittedName>
        <fullName evidence="3">Hydrolase_4 domain-containing protein</fullName>
    </submittedName>
</protein>
<feature type="compositionally biased region" description="Low complexity" evidence="1">
    <location>
        <begin position="8"/>
        <end position="20"/>
    </location>
</feature>
<dbReference type="WBParaSite" id="SPAL_0001110100.1">
    <property type="protein sequence ID" value="SPAL_0001110100.1"/>
    <property type="gene ID" value="SPAL_0001110100"/>
</dbReference>
<reference evidence="3" key="1">
    <citation type="submission" date="2017-02" db="UniProtKB">
        <authorList>
            <consortium name="WormBaseParasite"/>
        </authorList>
    </citation>
    <scope>IDENTIFICATION</scope>
</reference>
<accession>A0A0N5BZA8</accession>
<dbReference type="GO" id="GO:0010008">
    <property type="term" value="C:endosome membrane"/>
    <property type="evidence" value="ECO:0007669"/>
    <property type="project" value="TreeGrafter"/>
</dbReference>
<dbReference type="PANTHER" id="PTHR12277">
    <property type="entry name" value="ALPHA/BETA HYDROLASE DOMAIN-CONTAINING PROTEIN"/>
    <property type="match status" value="1"/>
</dbReference>
<dbReference type="Gene3D" id="3.40.50.1820">
    <property type="entry name" value="alpha/beta hydrolase"/>
    <property type="match status" value="1"/>
</dbReference>
<feature type="region of interest" description="Disordered" evidence="1">
    <location>
        <begin position="1"/>
        <end position="70"/>
    </location>
</feature>
<evidence type="ECO:0000313" key="3">
    <source>
        <dbReference type="WBParaSite" id="SPAL_0001110100.1"/>
    </source>
</evidence>
<dbReference type="InterPro" id="IPR029058">
    <property type="entry name" value="AB_hydrolase_fold"/>
</dbReference>
<sequence>MKNVTQGTNSRTKNNNNMSNHKVKDESNSSATNNDAKLSQNGTENVSQNQLSGGKAGKSSNIMNISGSGSKLDEHYKKKRLFRRIKKTQEEPANHKNGRKVVFKKSDRKLVKLKFCGGDGKEERFKYILVDEDIKEDFKITENELYLFCDNTDYANVDYKKYEMPFFLEKEEKYSIYYNSLPIRPIKVQGRQLNFYKAIQGLKNQKYSIECTCKTNPNPLVKRIEKKSRGIYNNGKNIFQVLFKKSTGKTFVERCAFWPGKPEYFFYQTSEMTGKSYQEQIDKQIIYTKGYGLTPEELNVKMNPKNLNITNKVLLATPECAEQGNFLFGFNHRCFFFTDPVEFFFLKCPNDDIIACAYTELKRQPKYTFIYSHPNAMDLSDSVCGFPNISDLARFLEVNFMTYDYSGYGISNGKPSEEVLKENLRTVIEYINKKKKVPIDRIVLFGYSIGASLSAIIATEYPNLAGLILFGAPASLSAVVKYQLFNSNINVDDDVCGDSFNTVKAIANVDVPTLIVQSKIDKMVPHSNGFAIYKKAKNPLPPYLLSDIKHNYMDTSAKALLKVKEFIQYTLKQDPLK</sequence>